<dbReference type="Pfam" id="PF02618">
    <property type="entry name" value="YceG"/>
    <property type="match status" value="1"/>
</dbReference>
<dbReference type="Gene3D" id="3.40.50.10860">
    <property type="entry name" value="Leucine Dehydrogenase, chain A, domain 1"/>
    <property type="match status" value="1"/>
</dbReference>
<keyword evidence="1" id="KW-1003">Cell membrane</keyword>
<comment type="caution">
    <text evidence="9">The sequence shown here is derived from an EMBL/GenBank/DDBJ whole genome shotgun (WGS) entry which is preliminary data.</text>
</comment>
<evidence type="ECO:0000259" key="8">
    <source>
        <dbReference type="Pfam" id="PF18317"/>
    </source>
</evidence>
<keyword evidence="2" id="KW-0812">Transmembrane</keyword>
<name>X7ZHP6_MYCXE</name>
<evidence type="ECO:0000256" key="5">
    <source>
        <dbReference type="ARBA" id="ARBA00023239"/>
    </source>
</evidence>
<dbReference type="GO" id="GO:0071555">
    <property type="term" value="P:cell wall organization"/>
    <property type="evidence" value="ECO:0007669"/>
    <property type="project" value="UniProtKB-KW"/>
</dbReference>
<feature type="compositionally biased region" description="Polar residues" evidence="7">
    <location>
        <begin position="251"/>
        <end position="263"/>
    </location>
</feature>
<keyword evidence="4" id="KW-0472">Membrane</keyword>
<evidence type="ECO:0000256" key="6">
    <source>
        <dbReference type="ARBA" id="ARBA00023316"/>
    </source>
</evidence>
<organism evidence="9">
    <name type="scientific">Mycobacterium xenopi 4042</name>
    <dbReference type="NCBI Taxonomy" id="1299334"/>
    <lineage>
        <taxon>Bacteria</taxon>
        <taxon>Bacillati</taxon>
        <taxon>Actinomycetota</taxon>
        <taxon>Actinomycetes</taxon>
        <taxon>Mycobacteriales</taxon>
        <taxon>Mycobacteriaceae</taxon>
        <taxon>Mycobacterium</taxon>
    </lineage>
</organism>
<protein>
    <submittedName>
        <fullName evidence="9">YceG-like family protein</fullName>
    </submittedName>
</protein>
<reference evidence="9" key="1">
    <citation type="submission" date="2014-01" db="EMBL/GenBank/DDBJ databases">
        <authorList>
            <person name="Brown-Elliot B."/>
            <person name="Wallace R."/>
            <person name="Lenaerts A."/>
            <person name="Ordway D."/>
            <person name="DeGroote M.A."/>
            <person name="Parker T."/>
            <person name="Sizemore C."/>
            <person name="Tallon L.J."/>
            <person name="Sadzewicz L.K."/>
            <person name="Sengamalay N."/>
            <person name="Fraser C.M."/>
            <person name="Hine E."/>
            <person name="Shefchek K.A."/>
            <person name="Das S.P."/>
            <person name="Tettelin H."/>
        </authorList>
    </citation>
    <scope>NUCLEOTIDE SEQUENCE [LARGE SCALE GENOMIC DNA]</scope>
    <source>
        <strain evidence="9">4042</strain>
    </source>
</reference>
<feature type="domain" description="SDH C-terminal" evidence="8">
    <location>
        <begin position="451"/>
        <end position="481"/>
    </location>
</feature>
<dbReference type="Gene3D" id="3.40.50.720">
    <property type="entry name" value="NAD(P)-binding Rossmann-like Domain"/>
    <property type="match status" value="1"/>
</dbReference>
<dbReference type="PANTHER" id="PTHR30518:SF2">
    <property type="entry name" value="ENDOLYTIC MUREIN TRANSGLYCOSYLASE"/>
    <property type="match status" value="1"/>
</dbReference>
<accession>X7ZHP6</accession>
<proteinExistence type="predicted"/>
<dbReference type="AlphaFoldDB" id="X7ZHP6"/>
<evidence type="ECO:0000256" key="1">
    <source>
        <dbReference type="ARBA" id="ARBA00022475"/>
    </source>
</evidence>
<evidence type="ECO:0000256" key="4">
    <source>
        <dbReference type="ARBA" id="ARBA00023136"/>
    </source>
</evidence>
<dbReference type="PATRIC" id="fig|1299334.3.peg.8034"/>
<dbReference type="EMBL" id="JAOB01000074">
    <property type="protein sequence ID" value="EUA19102.1"/>
    <property type="molecule type" value="Genomic_DNA"/>
</dbReference>
<keyword evidence="5" id="KW-0456">Lyase</keyword>
<keyword evidence="6" id="KW-0961">Cell wall biogenesis/degradation</keyword>
<keyword evidence="3" id="KW-1133">Transmembrane helix</keyword>
<evidence type="ECO:0000256" key="7">
    <source>
        <dbReference type="SAM" id="MobiDB-lite"/>
    </source>
</evidence>
<dbReference type="InterPro" id="IPR036291">
    <property type="entry name" value="NAD(P)-bd_dom_sf"/>
</dbReference>
<dbReference type="InterPro" id="IPR041121">
    <property type="entry name" value="SDH_C"/>
</dbReference>
<dbReference type="SUPFAM" id="SSF51735">
    <property type="entry name" value="NAD(P)-binding Rossmann-fold domains"/>
    <property type="match status" value="1"/>
</dbReference>
<evidence type="ECO:0000313" key="9">
    <source>
        <dbReference type="EMBL" id="EUA19102.1"/>
    </source>
</evidence>
<feature type="region of interest" description="Disordered" evidence="7">
    <location>
        <begin position="244"/>
        <end position="265"/>
    </location>
</feature>
<evidence type="ECO:0000256" key="2">
    <source>
        <dbReference type="ARBA" id="ARBA00022692"/>
    </source>
</evidence>
<sequence length="481" mass="51929">MSVPDLRNAAAQVHPLAALSVPDWATEPVTAMGNDHRRIEGLIAPGTFNVNPSGSAESILSTLINASAEMYVRSDLLDTATSLSLSPYDVLVVASLVQRESKPEDFPKVAQVIYNRLREHRTLEFDSTVNYPLDRREVATTDADRAQPTPWNTYVSEGCQPPRSVHRAWMRCARPSIRSPGLAVFRDHRFAGHHPVHPRLPAASGKHRAGQAQRCPRFRAVEKRQSSARRSRIRGPRSCTWPPTARWGCTTGPTSASNATPTSCPRGRRLRAGVGGLFGDDARQVRRAGLRRRAHRACRAGGFGQHAGAHTGWLARRQHRHRRCDGCAGRGERPRHGARVGWHRAAVVVALAELGVDGLTVVARNANKVARLVDLGNRLGVATRFCDLDSAALAAEAADAGVLVSTIPAEVAARYAEALAGVPVLLDVVYDPWPTRLAAAVAAAGGRVIGGLQMLLHQAFAQVEQFTGLPAPREAMAAALQ</sequence>
<dbReference type="PANTHER" id="PTHR30518">
    <property type="entry name" value="ENDOLYTIC MUREIN TRANSGLYCOSYLASE"/>
    <property type="match status" value="1"/>
</dbReference>
<dbReference type="GO" id="GO:0016829">
    <property type="term" value="F:lyase activity"/>
    <property type="evidence" value="ECO:0007669"/>
    <property type="project" value="UniProtKB-KW"/>
</dbReference>
<dbReference type="Pfam" id="PF18317">
    <property type="entry name" value="SDH_C"/>
    <property type="match status" value="1"/>
</dbReference>
<gene>
    <name evidence="9" type="ORF">I553_10207</name>
</gene>
<evidence type="ECO:0000256" key="3">
    <source>
        <dbReference type="ARBA" id="ARBA00022989"/>
    </source>
</evidence>
<dbReference type="InterPro" id="IPR003770">
    <property type="entry name" value="MLTG-like"/>
</dbReference>